<dbReference type="InParanoid" id="A0A0D1XJJ7"/>
<name>A0A0D1XJJ7_9PEZI</name>
<evidence type="ECO:0000313" key="2">
    <source>
        <dbReference type="Proteomes" id="UP000053259"/>
    </source>
</evidence>
<accession>A0A0D1XJJ7</accession>
<dbReference type="Proteomes" id="UP000053259">
    <property type="component" value="Unassembled WGS sequence"/>
</dbReference>
<gene>
    <name evidence="1" type="ORF">PV09_06277</name>
</gene>
<organism evidence="1 2">
    <name type="scientific">Verruconis gallopava</name>
    <dbReference type="NCBI Taxonomy" id="253628"/>
    <lineage>
        <taxon>Eukaryota</taxon>
        <taxon>Fungi</taxon>
        <taxon>Dikarya</taxon>
        <taxon>Ascomycota</taxon>
        <taxon>Pezizomycotina</taxon>
        <taxon>Dothideomycetes</taxon>
        <taxon>Pleosporomycetidae</taxon>
        <taxon>Venturiales</taxon>
        <taxon>Sympoventuriaceae</taxon>
        <taxon>Verruconis</taxon>
    </lineage>
</organism>
<dbReference type="Pfam" id="PF05536">
    <property type="entry name" value="Neurochondrin"/>
    <property type="match status" value="1"/>
</dbReference>
<reference evidence="1 2" key="1">
    <citation type="submission" date="2015-01" db="EMBL/GenBank/DDBJ databases">
        <title>The Genome Sequence of Ochroconis gallopava CBS43764.</title>
        <authorList>
            <consortium name="The Broad Institute Genomics Platform"/>
            <person name="Cuomo C."/>
            <person name="de Hoog S."/>
            <person name="Gorbushina A."/>
            <person name="Stielow B."/>
            <person name="Teixiera M."/>
            <person name="Abouelleil A."/>
            <person name="Chapman S.B."/>
            <person name="Priest M."/>
            <person name="Young S.K."/>
            <person name="Wortman J."/>
            <person name="Nusbaum C."/>
            <person name="Birren B."/>
        </authorList>
    </citation>
    <scope>NUCLEOTIDE SEQUENCE [LARGE SCALE GENOMIC DNA]</scope>
    <source>
        <strain evidence="1 2">CBS 43764</strain>
    </source>
</reference>
<dbReference type="SUPFAM" id="SSF48371">
    <property type="entry name" value="ARM repeat"/>
    <property type="match status" value="1"/>
</dbReference>
<dbReference type="InterPro" id="IPR008709">
    <property type="entry name" value="Neurochondrin"/>
</dbReference>
<dbReference type="InterPro" id="IPR016024">
    <property type="entry name" value="ARM-type_fold"/>
</dbReference>
<dbReference type="EMBL" id="KN847549">
    <property type="protein sequence ID" value="KIW02471.1"/>
    <property type="molecule type" value="Genomic_DNA"/>
</dbReference>
<keyword evidence="2" id="KW-1185">Reference proteome</keyword>
<evidence type="ECO:0000313" key="1">
    <source>
        <dbReference type="EMBL" id="KIW02471.1"/>
    </source>
</evidence>
<dbReference type="VEuPathDB" id="FungiDB:PV09_06277"/>
<dbReference type="HOGENOM" id="CLU_028752_0_0_1"/>
<dbReference type="PANTHER" id="PTHR13109">
    <property type="entry name" value="NEUROCHONDRIN"/>
    <property type="match status" value="1"/>
</dbReference>
<dbReference type="RefSeq" id="XP_016212340.1">
    <property type="nucleotide sequence ID" value="XM_016359892.1"/>
</dbReference>
<dbReference type="AlphaFoldDB" id="A0A0D1XJJ7"/>
<dbReference type="OrthoDB" id="8962942at2759"/>
<protein>
    <recommendedName>
        <fullName evidence="3">DUF1941 family protein</fullName>
    </recommendedName>
</protein>
<evidence type="ECO:0008006" key="3">
    <source>
        <dbReference type="Google" id="ProtNLM"/>
    </source>
</evidence>
<proteinExistence type="predicted"/>
<dbReference type="PANTHER" id="PTHR13109:SF7">
    <property type="entry name" value="NEUROCHONDRIN"/>
    <property type="match status" value="1"/>
</dbReference>
<dbReference type="STRING" id="253628.A0A0D1XJJ7"/>
<dbReference type="GeneID" id="27314250"/>
<sequence>MAEDSASPQTDDKAALQQVFTLLKTQDDTSRFVGLSLLRSLLDGKEHLRSDENVVKDCWEAVPNKFLIRLMKSGNGQPTEELRSMNSLAVAVVHIFTNLLSPDQVSGKKILELCAPLVKVTPVLEAAPQMLAFQTLQNIVGSAAGAHTFARAGGHKELAGPMVLGAEDRYAREYLKLYDIAWSAAHQEDAKRFILQAVTDSMRDAQNTATLLDVIAGISPQLTFLGEPQPIQIVICLIQKSIMMRPTSQVRNAAIKLASEVLRRVQPSNMAANALFTNQVPESARGDKPFAYVFLQYVLVDLRATIPTLITNLASTTYQNDSLRLAACYDIVAAFIMYLIQSTDVDDMDITEGSKPSTMPIGPDLLLKLRRDLNETFSLTLEFFRDRWDAVTAGAAGLDPSARMDPKSPAMLTWDNPAIAPEQDPIILSGLRALSLWLREDENPGLHKQTIGIADMLAALYKESMKADAKTDFRHPILVLLEGLLSASDEAVQMLLDHDGWDLFASDLRQTSQSSQSFATYMTDLIRVLLIIVTSDAVPQSREAWMEIPKWVSHIDIAQTKDTEAFEVLAELYQLANAIWAKAPKRLQRAAEKEMKQIAMNALSIVNHIDATGADQGLVDSFKEVVSSMGS</sequence>